<evidence type="ECO:0000256" key="5">
    <source>
        <dbReference type="ARBA" id="ARBA00022679"/>
    </source>
</evidence>
<dbReference type="EMBL" id="KZ992471">
    <property type="protein sequence ID" value="RKP10088.1"/>
    <property type="molecule type" value="Genomic_DNA"/>
</dbReference>
<evidence type="ECO:0000256" key="10">
    <source>
        <dbReference type="ARBA" id="ARBA00038466"/>
    </source>
</evidence>
<dbReference type="GO" id="GO:0000026">
    <property type="term" value="F:alpha-1,2-mannosyltransferase activity"/>
    <property type="evidence" value="ECO:0007669"/>
    <property type="project" value="TreeGrafter"/>
</dbReference>
<keyword evidence="5 13" id="KW-0808">Transferase</keyword>
<feature type="transmembrane region" description="Helical" evidence="11">
    <location>
        <begin position="247"/>
        <end position="267"/>
    </location>
</feature>
<evidence type="ECO:0000256" key="12">
    <source>
        <dbReference type="SAM" id="SignalP"/>
    </source>
</evidence>
<keyword evidence="6 11" id="KW-0812">Transmembrane</keyword>
<keyword evidence="9 11" id="KW-0472">Membrane</keyword>
<evidence type="ECO:0000256" key="1">
    <source>
        <dbReference type="ARBA" id="ARBA00004477"/>
    </source>
</evidence>
<feature type="transmembrane region" description="Helical" evidence="11">
    <location>
        <begin position="208"/>
        <end position="226"/>
    </location>
</feature>
<keyword evidence="7 11" id="KW-0256">Endoplasmic reticulum</keyword>
<keyword evidence="8 11" id="KW-1133">Transmembrane helix</keyword>
<keyword evidence="14" id="KW-1185">Reference proteome</keyword>
<dbReference type="Proteomes" id="UP000271241">
    <property type="component" value="Unassembled WGS sequence"/>
</dbReference>
<evidence type="ECO:0000256" key="2">
    <source>
        <dbReference type="ARBA" id="ARBA00004687"/>
    </source>
</evidence>
<evidence type="ECO:0000313" key="13">
    <source>
        <dbReference type="EMBL" id="RKP10088.1"/>
    </source>
</evidence>
<feature type="signal peptide" evidence="12">
    <location>
        <begin position="1"/>
        <end position="20"/>
    </location>
</feature>
<feature type="chain" id="PRO_5020715868" description="Mannosyltransferase" evidence="12">
    <location>
        <begin position="21"/>
        <end position="627"/>
    </location>
</feature>
<dbReference type="OrthoDB" id="10066429at2759"/>
<evidence type="ECO:0000256" key="4">
    <source>
        <dbReference type="ARBA" id="ARBA00022676"/>
    </source>
</evidence>
<evidence type="ECO:0000256" key="11">
    <source>
        <dbReference type="RuleBase" id="RU363075"/>
    </source>
</evidence>
<protein>
    <recommendedName>
        <fullName evidence="11">Mannosyltransferase</fullName>
        <ecNumber evidence="11">2.4.1.-</ecNumber>
    </recommendedName>
</protein>
<keyword evidence="4 11" id="KW-0328">Glycosyltransferase</keyword>
<evidence type="ECO:0000256" key="8">
    <source>
        <dbReference type="ARBA" id="ARBA00022989"/>
    </source>
</evidence>
<comment type="similarity">
    <text evidence="10">Belongs to the glycosyltransferase 22 family. PIGZ subfamily.</text>
</comment>
<accession>A0A4P9XV19</accession>
<feature type="transmembrane region" description="Helical" evidence="11">
    <location>
        <begin position="364"/>
        <end position="383"/>
    </location>
</feature>
<feature type="transmembrane region" description="Helical" evidence="11">
    <location>
        <begin position="329"/>
        <end position="352"/>
    </location>
</feature>
<keyword evidence="12" id="KW-0732">Signal</keyword>
<dbReference type="AlphaFoldDB" id="A0A4P9XV19"/>
<dbReference type="GO" id="GO:0005789">
    <property type="term" value="C:endoplasmic reticulum membrane"/>
    <property type="evidence" value="ECO:0007669"/>
    <property type="project" value="UniProtKB-SubCell"/>
</dbReference>
<gene>
    <name evidence="13" type="ORF">THASP1DRAFT_28135</name>
</gene>
<dbReference type="PANTHER" id="PTHR22760:SF3">
    <property type="entry name" value="GPI MANNOSYLTRANSFERASE 4"/>
    <property type="match status" value="1"/>
</dbReference>
<dbReference type="GO" id="GO:0006506">
    <property type="term" value="P:GPI anchor biosynthetic process"/>
    <property type="evidence" value="ECO:0007669"/>
    <property type="project" value="UniProtKB-KW"/>
</dbReference>
<dbReference type="EC" id="2.4.1.-" evidence="11"/>
<comment type="pathway">
    <text evidence="2">Glycolipid biosynthesis; glycosylphosphatidylinositol-anchor biosynthesis.</text>
</comment>
<evidence type="ECO:0000256" key="9">
    <source>
        <dbReference type="ARBA" id="ARBA00023136"/>
    </source>
</evidence>
<keyword evidence="3" id="KW-0337">GPI-anchor biosynthesis</keyword>
<dbReference type="PANTHER" id="PTHR22760">
    <property type="entry name" value="GLYCOSYLTRANSFERASE"/>
    <property type="match status" value="1"/>
</dbReference>
<evidence type="ECO:0000313" key="14">
    <source>
        <dbReference type="Proteomes" id="UP000271241"/>
    </source>
</evidence>
<feature type="transmembrane region" description="Helical" evidence="11">
    <location>
        <begin position="185"/>
        <end position="202"/>
    </location>
</feature>
<evidence type="ECO:0000256" key="7">
    <source>
        <dbReference type="ARBA" id="ARBA00022824"/>
    </source>
</evidence>
<sequence>MLDARKSVYALLLLLRLCCALAPGYLHPDEFFQSPEISAQSVLNVHGFVPWEYQPDQPCRSIVIPGLATGLPFFLLKCLQTVLEWLGYAVTVITPVSVYATTRVSAFLYSMLVDLAVHRICRLNGQDPWRPLLVAASSHALLVYHTRSFSNAIESELLGLSLWAFFRLVKSGLGKRTGRKHTRVAPFRVSIALGGLLALGLFSRITSVLFSLPIVLAFCYVADRRFHHGHNVGVMGRVGNLLTEAMPVLFGVASVTTVCLIADSLYFGQLQLMLFNEPLHPRDLFSLLLSPQLWGGFSFRGSLVVTPWNNAMYNVDADNLSQHGLHPRYLHLLLNMPLLFGPLALLGYWTGIRKLANRRLTSRVYYRTVTAYVVICGVAALSIMPHQEARFLLPVLTPLVVTLAPQLEARSKLFWASSIRYSAYTSTCDAYTGDCMIQAVWIVFNAVCAFVFGVVHQSGVLPAIDHVYRDSMVGECKPWGVDGLACTRGTISFEADGTLRKTNVIFYKTYMPPLHLFLQPADADASINVTDLAGAPLPQLAEQLQIGTPVHAASLEAVDGSMFARHKDGSFERTLLVTPAYVDLSSLPVRLARLHAIFPHVNYDDLDKLLASPTTTTASLAIYQLVA</sequence>
<dbReference type="STRING" id="78915.A0A4P9XV19"/>
<proteinExistence type="inferred from homology"/>
<reference evidence="14" key="1">
    <citation type="journal article" date="2018" name="Nat. Microbiol.">
        <title>Leveraging single-cell genomics to expand the fungal tree of life.</title>
        <authorList>
            <person name="Ahrendt S.R."/>
            <person name="Quandt C.A."/>
            <person name="Ciobanu D."/>
            <person name="Clum A."/>
            <person name="Salamov A."/>
            <person name="Andreopoulos B."/>
            <person name="Cheng J.F."/>
            <person name="Woyke T."/>
            <person name="Pelin A."/>
            <person name="Henrissat B."/>
            <person name="Reynolds N.K."/>
            <person name="Benny G.L."/>
            <person name="Smith M.E."/>
            <person name="James T.Y."/>
            <person name="Grigoriev I.V."/>
        </authorList>
    </citation>
    <scope>NUCLEOTIDE SEQUENCE [LARGE SCALE GENOMIC DNA]</scope>
    <source>
        <strain evidence="14">RSA 1356</strain>
    </source>
</reference>
<evidence type="ECO:0000256" key="6">
    <source>
        <dbReference type="ARBA" id="ARBA00022692"/>
    </source>
</evidence>
<dbReference type="Pfam" id="PF03901">
    <property type="entry name" value="Glyco_transf_22"/>
    <property type="match status" value="1"/>
</dbReference>
<name>A0A4P9XV19_9FUNG</name>
<comment type="subcellular location">
    <subcellularLocation>
        <location evidence="1 11">Endoplasmic reticulum membrane</location>
        <topology evidence="1 11">Multi-pass membrane protein</topology>
    </subcellularLocation>
</comment>
<dbReference type="InterPro" id="IPR005599">
    <property type="entry name" value="GPI_mannosylTrfase"/>
</dbReference>
<organism evidence="13 14">
    <name type="scientific">Thamnocephalis sphaerospora</name>
    <dbReference type="NCBI Taxonomy" id="78915"/>
    <lineage>
        <taxon>Eukaryota</taxon>
        <taxon>Fungi</taxon>
        <taxon>Fungi incertae sedis</taxon>
        <taxon>Zoopagomycota</taxon>
        <taxon>Zoopagomycotina</taxon>
        <taxon>Zoopagomycetes</taxon>
        <taxon>Zoopagales</taxon>
        <taxon>Sigmoideomycetaceae</taxon>
        <taxon>Thamnocephalis</taxon>
    </lineage>
</organism>
<evidence type="ECO:0000256" key="3">
    <source>
        <dbReference type="ARBA" id="ARBA00022502"/>
    </source>
</evidence>